<dbReference type="Pfam" id="PF24883">
    <property type="entry name" value="NPHP3_N"/>
    <property type="match status" value="1"/>
</dbReference>
<protein>
    <recommendedName>
        <fullName evidence="4">Nephrocystin 3-like N-terminal domain-containing protein</fullName>
    </recommendedName>
</protein>
<feature type="repeat" description="ANK" evidence="3">
    <location>
        <begin position="791"/>
        <end position="823"/>
    </location>
</feature>
<dbReference type="PANTHER" id="PTHR24171:SF10">
    <property type="entry name" value="ANKYRIN REPEAT DOMAIN-CONTAINING PROTEIN 29-LIKE"/>
    <property type="match status" value="1"/>
</dbReference>
<dbReference type="PROSITE" id="PS50297">
    <property type="entry name" value="ANK_REP_REGION"/>
    <property type="match status" value="6"/>
</dbReference>
<dbReference type="InterPro" id="IPR002110">
    <property type="entry name" value="Ankyrin_rpt"/>
</dbReference>
<feature type="repeat" description="ANK" evidence="3">
    <location>
        <begin position="857"/>
        <end position="889"/>
    </location>
</feature>
<evidence type="ECO:0000259" key="4">
    <source>
        <dbReference type="Pfam" id="PF24883"/>
    </source>
</evidence>
<keyword evidence="2 3" id="KW-0040">ANK repeat</keyword>
<evidence type="ECO:0000256" key="3">
    <source>
        <dbReference type="PROSITE-ProRule" id="PRU00023"/>
    </source>
</evidence>
<dbReference type="InterPro" id="IPR036770">
    <property type="entry name" value="Ankyrin_rpt-contain_sf"/>
</dbReference>
<evidence type="ECO:0000256" key="2">
    <source>
        <dbReference type="ARBA" id="ARBA00023043"/>
    </source>
</evidence>
<dbReference type="SMART" id="SM00248">
    <property type="entry name" value="ANK"/>
    <property type="match status" value="9"/>
</dbReference>
<dbReference type="Pfam" id="PF13637">
    <property type="entry name" value="Ank_4"/>
    <property type="match status" value="1"/>
</dbReference>
<feature type="repeat" description="ANK" evidence="3">
    <location>
        <begin position="758"/>
        <end position="790"/>
    </location>
</feature>
<sequence length="1113" mass="124277">MRSRHAPRESRTVELKTSSLEHPAFTDDVVLQHTSMDYSSYKIAILQSSGGSSYGSYDCCEAISADDRYRIHRPNFIERKSVCSTQRAYHEIPHLGLPASCECEIPILYINGEDVEIGWALDIPTPFQWSDAMEQFCPDDMGWNPYLPLDLPYFCAHSTNEDCARSYDSSTGSASWKPSTRTMGVDSSLHPSQYWTDIDVPYSEYGCHQQWYTEILSTTGTGLWDCHNILKRCASTAHLDFNLAIKQAGTSEWIMRDENMIRWLSHSNGALWLSGKSGAGKSMLVSAVIRDLKAKRDPGEIIAFCFIDEHYQGINVIKAILWAILEPILLRTRLEMVDSYLWTIMHEIAVINDDLSIQMMTDCLCKIRHSLRKNEILYLIVDGLDQVQRGSHEQQLMLHLLDYVTTPDPGYDIRCFVSSSVDFRTRTGKETIRIDLDAHPLLRQDITQYVYESLSESRPLLDHQAIGFLAEQLLDLADGSFLIAKLAINSMQQSSSHEMVSWNLPKNVDFTLSLNDETLSLMCSKALARTDENNQKASCALLRWVAYACEPLGSEALLDAIYRETAILISATDIPMLSAGLLETYGDGVRFVHYSIRRCLSDDSDGTRDKYSAKAHETMGRICIESLSTEDLLLTLDVASQSALEMGRRPKRKGLLRYAKRHWMCHFKQAENSDGSCITGLLHYRLGKALENLPLHSYCPWLRIAGSEIAESTHSSRDSVYIGLVDTLLTVCSRFGFKRMAKLELDMGADANFLANGKAPSPLILAVIKGHSEISRFLLEYGADFNLLSEMGYNALHVAAKYGRSELVSLLLSFGADIDCPSKVGQSALNIAAKRGDFGIIQLLLDSGADINHSPGCGHTSLMLAANHNQIEVARLLLNKGANIDQVSNLGDTALLMAIYRNNTEIFQLLVEYGADVTKCTKRGISPLMTAAKYGHLDIVRSLLDMRADAIDSSDSHRTSIIYAIQNRRFDVMALLLEHDLDQAQKLGRAPHLRASRELYLTARILEPQNTIESFRFSYELTPLKASLRRVKTINVSGNTISKVEGPATSKLLGERRAIVKWFSGDDMYAVLSGVAAHGVEDIRKLLIMAGNDIDTLDGMLSLSSLLSELTIE</sequence>
<gene>
    <name evidence="5" type="ORF">VTL71DRAFT_8413</name>
</gene>
<dbReference type="SUPFAM" id="SSF48403">
    <property type="entry name" value="Ankyrin repeat"/>
    <property type="match status" value="2"/>
</dbReference>
<proteinExistence type="predicted"/>
<dbReference type="Gene3D" id="3.40.50.300">
    <property type="entry name" value="P-loop containing nucleotide triphosphate hydrolases"/>
    <property type="match status" value="1"/>
</dbReference>
<feature type="repeat" description="ANK" evidence="3">
    <location>
        <begin position="824"/>
        <end position="856"/>
    </location>
</feature>
<dbReference type="Proteomes" id="UP001595075">
    <property type="component" value="Unassembled WGS sequence"/>
</dbReference>
<keyword evidence="6" id="KW-1185">Reference proteome</keyword>
<accession>A0ABR4CXJ2</accession>
<feature type="repeat" description="ANK" evidence="3">
    <location>
        <begin position="890"/>
        <end position="922"/>
    </location>
</feature>
<dbReference type="PROSITE" id="PS50088">
    <property type="entry name" value="ANK_REPEAT"/>
    <property type="match status" value="6"/>
</dbReference>
<comment type="caution">
    <text evidence="5">The sequence shown here is derived from an EMBL/GenBank/DDBJ whole genome shotgun (WGS) entry which is preliminary data.</text>
</comment>
<dbReference type="PANTHER" id="PTHR24171">
    <property type="entry name" value="ANKYRIN REPEAT DOMAIN-CONTAINING PROTEIN 39-RELATED"/>
    <property type="match status" value="1"/>
</dbReference>
<organism evidence="5 6">
    <name type="scientific">Oculimacula yallundae</name>
    <dbReference type="NCBI Taxonomy" id="86028"/>
    <lineage>
        <taxon>Eukaryota</taxon>
        <taxon>Fungi</taxon>
        <taxon>Dikarya</taxon>
        <taxon>Ascomycota</taxon>
        <taxon>Pezizomycotina</taxon>
        <taxon>Leotiomycetes</taxon>
        <taxon>Helotiales</taxon>
        <taxon>Ploettnerulaceae</taxon>
        <taxon>Oculimacula</taxon>
    </lineage>
</organism>
<dbReference type="Gene3D" id="1.25.40.20">
    <property type="entry name" value="Ankyrin repeat-containing domain"/>
    <property type="match status" value="2"/>
</dbReference>
<dbReference type="SUPFAM" id="SSF52540">
    <property type="entry name" value="P-loop containing nucleoside triphosphate hydrolases"/>
    <property type="match status" value="1"/>
</dbReference>
<evidence type="ECO:0000256" key="1">
    <source>
        <dbReference type="ARBA" id="ARBA00022737"/>
    </source>
</evidence>
<evidence type="ECO:0000313" key="5">
    <source>
        <dbReference type="EMBL" id="KAL2074635.1"/>
    </source>
</evidence>
<dbReference type="EMBL" id="JAZHXI010000002">
    <property type="protein sequence ID" value="KAL2074635.1"/>
    <property type="molecule type" value="Genomic_DNA"/>
</dbReference>
<name>A0ABR4CXJ2_9HELO</name>
<dbReference type="PRINTS" id="PR01415">
    <property type="entry name" value="ANKYRIN"/>
</dbReference>
<dbReference type="InterPro" id="IPR056884">
    <property type="entry name" value="NPHP3-like_N"/>
</dbReference>
<reference evidence="5 6" key="1">
    <citation type="journal article" date="2024" name="Commun. Biol.">
        <title>Comparative genomic analysis of thermophilic fungi reveals convergent evolutionary adaptations and gene losses.</title>
        <authorList>
            <person name="Steindorff A.S."/>
            <person name="Aguilar-Pontes M.V."/>
            <person name="Robinson A.J."/>
            <person name="Andreopoulos B."/>
            <person name="LaButti K."/>
            <person name="Kuo A."/>
            <person name="Mondo S."/>
            <person name="Riley R."/>
            <person name="Otillar R."/>
            <person name="Haridas S."/>
            <person name="Lipzen A."/>
            <person name="Grimwood J."/>
            <person name="Schmutz J."/>
            <person name="Clum A."/>
            <person name="Reid I.D."/>
            <person name="Moisan M.C."/>
            <person name="Butler G."/>
            <person name="Nguyen T.T.M."/>
            <person name="Dewar K."/>
            <person name="Conant G."/>
            <person name="Drula E."/>
            <person name="Henrissat B."/>
            <person name="Hansel C."/>
            <person name="Singer S."/>
            <person name="Hutchinson M.I."/>
            <person name="de Vries R.P."/>
            <person name="Natvig D.O."/>
            <person name="Powell A.J."/>
            <person name="Tsang A."/>
            <person name="Grigoriev I.V."/>
        </authorList>
    </citation>
    <scope>NUCLEOTIDE SEQUENCE [LARGE SCALE GENOMIC DNA]</scope>
    <source>
        <strain evidence="5 6">CBS 494.80</strain>
    </source>
</reference>
<feature type="repeat" description="ANK" evidence="3">
    <location>
        <begin position="923"/>
        <end position="955"/>
    </location>
</feature>
<feature type="domain" description="Nephrocystin 3-like N-terminal" evidence="4">
    <location>
        <begin position="249"/>
        <end position="419"/>
    </location>
</feature>
<dbReference type="Pfam" id="PF12796">
    <property type="entry name" value="Ank_2"/>
    <property type="match status" value="2"/>
</dbReference>
<dbReference type="InterPro" id="IPR027417">
    <property type="entry name" value="P-loop_NTPase"/>
</dbReference>
<evidence type="ECO:0000313" key="6">
    <source>
        <dbReference type="Proteomes" id="UP001595075"/>
    </source>
</evidence>
<keyword evidence="1" id="KW-0677">Repeat</keyword>